<dbReference type="GO" id="GO:0003676">
    <property type="term" value="F:nucleic acid binding"/>
    <property type="evidence" value="ECO:0007669"/>
    <property type="project" value="InterPro"/>
</dbReference>
<protein>
    <recommendedName>
        <fullName evidence="2">CCHC-type domain-containing protein</fullName>
    </recommendedName>
</protein>
<dbReference type="GO" id="GO:0008270">
    <property type="term" value="F:zinc ion binding"/>
    <property type="evidence" value="ECO:0007669"/>
    <property type="project" value="UniProtKB-KW"/>
</dbReference>
<dbReference type="Pfam" id="PF22936">
    <property type="entry name" value="Pol_BBD"/>
    <property type="match status" value="1"/>
</dbReference>
<gene>
    <name evidence="3" type="ORF">RND81_02G233800</name>
</gene>
<dbReference type="Pfam" id="PF00098">
    <property type="entry name" value="zf-CCHC"/>
    <property type="match status" value="1"/>
</dbReference>
<reference evidence="3" key="1">
    <citation type="submission" date="2024-03" db="EMBL/GenBank/DDBJ databases">
        <title>WGS assembly of Saponaria officinalis var. Norfolk2.</title>
        <authorList>
            <person name="Jenkins J."/>
            <person name="Shu S."/>
            <person name="Grimwood J."/>
            <person name="Barry K."/>
            <person name="Goodstein D."/>
            <person name="Schmutz J."/>
            <person name="Leebens-Mack J."/>
            <person name="Osbourn A."/>
        </authorList>
    </citation>
    <scope>NUCLEOTIDE SEQUENCE [LARGE SCALE GENOMIC DNA]</scope>
    <source>
        <strain evidence="3">JIC</strain>
    </source>
</reference>
<dbReference type="InterPro" id="IPR054722">
    <property type="entry name" value="PolX-like_BBD"/>
</dbReference>
<keyword evidence="4" id="KW-1185">Reference proteome</keyword>
<keyword evidence="1" id="KW-0863">Zinc-finger</keyword>
<sequence>MALDIAILTDDEPSAIKDDNSEAEKTRYEAWERSNRPSLNLMRMRMAENIKPAMPKTEKAREFMQKSIVGSLMSQLTTKRFDWSQPIHDHVTHMSNLASKLKTLGMDVSETFLVQFIMNFLLFEFGQFQEEGRLKKMRDQAVHLVGHDGASSNKTKPSMKGKKKGMSFFKGPEINIQKEKKCFFCKKVGHFKKDCLKRKAWFEKKGKHYCFVCFESNLIEVPSNTWWLDSGATTHVSHIKQGYSSIQPIKGVEQYLSMWNRMKAQIEGIGTYRLILDTGCHIDLIDCLYVLILRLDIVCFLCTVMDTFVVVVL</sequence>
<dbReference type="InterPro" id="IPR001878">
    <property type="entry name" value="Znf_CCHC"/>
</dbReference>
<keyword evidence="1" id="KW-0479">Metal-binding</keyword>
<organism evidence="3 4">
    <name type="scientific">Saponaria officinalis</name>
    <name type="common">Common soapwort</name>
    <name type="synonym">Lychnis saponaria</name>
    <dbReference type="NCBI Taxonomy" id="3572"/>
    <lineage>
        <taxon>Eukaryota</taxon>
        <taxon>Viridiplantae</taxon>
        <taxon>Streptophyta</taxon>
        <taxon>Embryophyta</taxon>
        <taxon>Tracheophyta</taxon>
        <taxon>Spermatophyta</taxon>
        <taxon>Magnoliopsida</taxon>
        <taxon>eudicotyledons</taxon>
        <taxon>Gunneridae</taxon>
        <taxon>Pentapetalae</taxon>
        <taxon>Caryophyllales</taxon>
        <taxon>Caryophyllaceae</taxon>
        <taxon>Caryophylleae</taxon>
        <taxon>Saponaria</taxon>
    </lineage>
</organism>
<proteinExistence type="predicted"/>
<accession>A0AAW1MXT8</accession>
<dbReference type="PROSITE" id="PS50158">
    <property type="entry name" value="ZF_CCHC"/>
    <property type="match status" value="1"/>
</dbReference>
<dbReference type="EMBL" id="JBDFQZ010000002">
    <property type="protein sequence ID" value="KAK9750981.1"/>
    <property type="molecule type" value="Genomic_DNA"/>
</dbReference>
<dbReference type="PANTHER" id="PTHR47592">
    <property type="entry name" value="PBF68 PROTEIN"/>
    <property type="match status" value="1"/>
</dbReference>
<evidence type="ECO:0000313" key="3">
    <source>
        <dbReference type="EMBL" id="KAK9750981.1"/>
    </source>
</evidence>
<evidence type="ECO:0000313" key="4">
    <source>
        <dbReference type="Proteomes" id="UP001443914"/>
    </source>
</evidence>
<dbReference type="Proteomes" id="UP001443914">
    <property type="component" value="Unassembled WGS sequence"/>
</dbReference>
<name>A0AAW1MXT8_SAPOF</name>
<feature type="domain" description="CCHC-type" evidence="2">
    <location>
        <begin position="181"/>
        <end position="195"/>
    </location>
</feature>
<evidence type="ECO:0000256" key="1">
    <source>
        <dbReference type="PROSITE-ProRule" id="PRU00047"/>
    </source>
</evidence>
<comment type="caution">
    <text evidence="3">The sequence shown here is derived from an EMBL/GenBank/DDBJ whole genome shotgun (WGS) entry which is preliminary data.</text>
</comment>
<dbReference type="SMART" id="SM00343">
    <property type="entry name" value="ZnF_C2HC"/>
    <property type="match status" value="1"/>
</dbReference>
<evidence type="ECO:0000259" key="2">
    <source>
        <dbReference type="PROSITE" id="PS50158"/>
    </source>
</evidence>
<keyword evidence="1" id="KW-0862">Zinc</keyword>
<dbReference type="AlphaFoldDB" id="A0AAW1MXT8"/>
<dbReference type="Gene3D" id="4.10.60.10">
    <property type="entry name" value="Zinc finger, CCHC-type"/>
    <property type="match status" value="1"/>
</dbReference>
<dbReference type="SUPFAM" id="SSF57756">
    <property type="entry name" value="Retrovirus zinc finger-like domains"/>
    <property type="match status" value="1"/>
</dbReference>
<dbReference type="InterPro" id="IPR036875">
    <property type="entry name" value="Znf_CCHC_sf"/>
</dbReference>